<evidence type="ECO:0008006" key="3">
    <source>
        <dbReference type="Google" id="ProtNLM"/>
    </source>
</evidence>
<dbReference type="KEGG" id="sil:SPO0282"/>
<dbReference type="RefSeq" id="WP_011046043.1">
    <property type="nucleotide sequence ID" value="NC_003911.12"/>
</dbReference>
<protein>
    <recommendedName>
        <fullName evidence="3">Peptide methionine sulfoxide reductase</fullName>
    </recommendedName>
</protein>
<dbReference type="Proteomes" id="UP000001023">
    <property type="component" value="Chromosome"/>
</dbReference>
<proteinExistence type="predicted"/>
<accession>Q5LX63</accession>
<dbReference type="EMBL" id="CP000031">
    <property type="protein sequence ID" value="AAV93600.1"/>
    <property type="molecule type" value="Genomic_DNA"/>
</dbReference>
<evidence type="ECO:0000313" key="1">
    <source>
        <dbReference type="EMBL" id="AAV93600.1"/>
    </source>
</evidence>
<gene>
    <name evidence="1" type="ordered locus">SPO0282</name>
</gene>
<keyword evidence="2" id="KW-1185">Reference proteome</keyword>
<organism evidence="1 2">
    <name type="scientific">Ruegeria pomeroyi (strain ATCC 700808 / DSM 15171 / DSS-3)</name>
    <name type="common">Silicibacter pomeroyi</name>
    <dbReference type="NCBI Taxonomy" id="246200"/>
    <lineage>
        <taxon>Bacteria</taxon>
        <taxon>Pseudomonadati</taxon>
        <taxon>Pseudomonadota</taxon>
        <taxon>Alphaproteobacteria</taxon>
        <taxon>Rhodobacterales</taxon>
        <taxon>Roseobacteraceae</taxon>
        <taxon>Ruegeria</taxon>
    </lineage>
</organism>
<name>Q5LX63_RUEPO</name>
<reference evidence="1 2" key="1">
    <citation type="journal article" date="2004" name="Nature">
        <title>Genome sequence of Silicibacter pomeroyi reveals adaptations to the marine environment.</title>
        <authorList>
            <person name="Moran M.A."/>
            <person name="Buchan A."/>
            <person name="Gonzalez J.M."/>
            <person name="Heidelberg J.F."/>
            <person name="Whitman W.B."/>
            <person name="Kiene R.P."/>
            <person name="Henriksen J.R."/>
            <person name="King G.M."/>
            <person name="Belas R."/>
            <person name="Fuqua C."/>
            <person name="Brinkac L."/>
            <person name="Lewis M."/>
            <person name="Johri S."/>
            <person name="Weaver B."/>
            <person name="Pai G."/>
            <person name="Eisen J.A."/>
            <person name="Rahe E."/>
            <person name="Sheldon W.M."/>
            <person name="Ye W."/>
            <person name="Miller T.R."/>
            <person name="Carlton J."/>
            <person name="Rasko D.A."/>
            <person name="Paulsen I.T."/>
            <person name="Ren Q."/>
            <person name="Daugherty S.C."/>
            <person name="Deboy R.T."/>
            <person name="Dodson R.J."/>
            <person name="Durkin A.S."/>
            <person name="Madupu R."/>
            <person name="Nelson W.C."/>
            <person name="Sullivan S.A."/>
            <person name="Rosovitz M.J."/>
            <person name="Haft D.H."/>
            <person name="Selengut J."/>
            <person name="Ward N."/>
        </authorList>
    </citation>
    <scope>NUCLEOTIDE SEQUENCE [LARGE SCALE GENOMIC DNA]</scope>
    <source>
        <strain evidence="2">ATCC 700808 / DSM 15171 / DSS-3</strain>
    </source>
</reference>
<dbReference type="HOGENOM" id="CLU_177027_0_0_5"/>
<dbReference type="STRING" id="246200.SPO0282"/>
<dbReference type="eggNOG" id="COG0225">
    <property type="taxonomic scope" value="Bacteria"/>
</dbReference>
<dbReference type="PaxDb" id="246200-SPO0282"/>
<evidence type="ECO:0000313" key="2">
    <source>
        <dbReference type="Proteomes" id="UP000001023"/>
    </source>
</evidence>
<reference evidence="1 2" key="2">
    <citation type="journal article" date="2014" name="Stand. Genomic Sci.">
        <title>An updated genome annotation for the model marine bacterium Ruegeria pomeroyi DSS-3.</title>
        <authorList>
            <person name="Rivers A.R."/>
            <person name="Smith C.B."/>
            <person name="Moran M.A."/>
        </authorList>
    </citation>
    <scope>GENOME REANNOTATION</scope>
    <source>
        <strain evidence="2">ATCC 700808 / DSM 15171 / DSS-3</strain>
    </source>
</reference>
<sequence length="91" mass="9849">MNLQELALARLRDWPLGTTIGLSGGRRYAVSKSAYASGRSIKLVATELGGTDYISLNLYELAQAPRLAPCEMPLAKVLAFLSELRPEGKQA</sequence>
<dbReference type="AlphaFoldDB" id="Q5LX63"/>